<protein>
    <submittedName>
        <fullName evidence="1">Uncharacterized protein</fullName>
    </submittedName>
</protein>
<comment type="caution">
    <text evidence="1">The sequence shown here is derived from an EMBL/GenBank/DDBJ whole genome shotgun (WGS) entry which is preliminary data.</text>
</comment>
<proteinExistence type="predicted"/>
<dbReference type="RefSeq" id="WP_039609706.1">
    <property type="nucleotide sequence ID" value="NZ_JWIC01000006.1"/>
</dbReference>
<name>A0A0C1MI40_9GAMM</name>
<gene>
    <name evidence="1" type="ORF">JF50_11970</name>
</gene>
<organism evidence="1 2">
    <name type="scientific">Pseudoalteromonas luteoviolacea</name>
    <dbReference type="NCBI Taxonomy" id="43657"/>
    <lineage>
        <taxon>Bacteria</taxon>
        <taxon>Pseudomonadati</taxon>
        <taxon>Pseudomonadota</taxon>
        <taxon>Gammaproteobacteria</taxon>
        <taxon>Alteromonadales</taxon>
        <taxon>Pseudoalteromonadaceae</taxon>
        <taxon>Pseudoalteromonas</taxon>
    </lineage>
</organism>
<accession>A0A0C1MI40</accession>
<dbReference type="OrthoDB" id="6312183at2"/>
<evidence type="ECO:0000313" key="1">
    <source>
        <dbReference type="EMBL" id="KID56639.1"/>
    </source>
</evidence>
<dbReference type="AlphaFoldDB" id="A0A0C1MI40"/>
<reference evidence="1 2" key="1">
    <citation type="submission" date="2014-12" db="EMBL/GenBank/DDBJ databases">
        <title>Draft Genome Sequence of Pseudoalteromonas luteoviolacea HI1.</title>
        <authorList>
            <person name="Asahina A.Y."/>
            <person name="Hadfield M.G."/>
        </authorList>
    </citation>
    <scope>NUCLEOTIDE SEQUENCE [LARGE SCALE GENOMIC DNA]</scope>
    <source>
        <strain evidence="1 2">HI1</strain>
    </source>
</reference>
<dbReference type="EMBL" id="JWIC01000006">
    <property type="protein sequence ID" value="KID56639.1"/>
    <property type="molecule type" value="Genomic_DNA"/>
</dbReference>
<dbReference type="Proteomes" id="UP000031327">
    <property type="component" value="Unassembled WGS sequence"/>
</dbReference>
<evidence type="ECO:0000313" key="2">
    <source>
        <dbReference type="Proteomes" id="UP000031327"/>
    </source>
</evidence>
<sequence length="368" mass="43832">MNKGLLFNHLPELIIISLKCISSESDLLVKLARKLKRDKNISHDHQIFRDIRHGRRRLSIFESYFNIDTDCLELNFSLEPTPQNIGSWYFLKSFVKSFQYSDQEEAIALKYYWSFLEAHCDLEHTILDELSSTKNIELVESYLKTWLNIETQELFELDSNTRYVYLVKSVMYWAALFELFLELEFNTTEYSYLNKVLPTFNEKINKLSLSTEQFLINFKKAWSRDEYGYANERSIKWAELYRDIAKKRMQDPDITNPPISSNSPELHDPDITAIKKKFDRWRKGNTLISMNEMRNFIAILRVPFSYSGDELRLSQCLFINLFTFIQLQGLKLDIDLKQLSDAFSNYERYKAMVNRRYKTYKQTLKLEP</sequence>